<evidence type="ECO:0000313" key="2">
    <source>
        <dbReference type="Proteomes" id="UP000255087"/>
    </source>
</evidence>
<accession>A0A380QDW7</accession>
<name>A0A380QDW7_YERPU</name>
<protein>
    <submittedName>
        <fullName evidence="1">Uncharacterized protein</fullName>
    </submittedName>
</protein>
<dbReference type="AlphaFoldDB" id="A0A380QDW7"/>
<proteinExistence type="predicted"/>
<sequence length="75" mass="8280">MNMSHDQTQDALCEKHCIPDSVNADNGVLVLAALPTNTELVQVDVQHTPDIPPLDWHTPPIIGPPTEIALCRFRE</sequence>
<dbReference type="EMBL" id="UHJC01000001">
    <property type="protein sequence ID" value="SUP85987.1"/>
    <property type="molecule type" value="Genomic_DNA"/>
</dbReference>
<dbReference type="Proteomes" id="UP000255087">
    <property type="component" value="Unassembled WGS sequence"/>
</dbReference>
<gene>
    <name evidence="1" type="ORF">NCTC8580_03982</name>
</gene>
<reference evidence="1 2" key="1">
    <citation type="submission" date="2018-06" db="EMBL/GenBank/DDBJ databases">
        <authorList>
            <consortium name="Pathogen Informatics"/>
            <person name="Doyle S."/>
        </authorList>
    </citation>
    <scope>NUCLEOTIDE SEQUENCE [LARGE SCALE GENOMIC DNA]</scope>
    <source>
        <strain evidence="1 2">NCTC8580</strain>
    </source>
</reference>
<organism evidence="1 2">
    <name type="scientific">Yersinia pseudotuberculosis</name>
    <dbReference type="NCBI Taxonomy" id="633"/>
    <lineage>
        <taxon>Bacteria</taxon>
        <taxon>Pseudomonadati</taxon>
        <taxon>Pseudomonadota</taxon>
        <taxon>Gammaproteobacteria</taxon>
        <taxon>Enterobacterales</taxon>
        <taxon>Yersiniaceae</taxon>
        <taxon>Yersinia</taxon>
    </lineage>
</organism>
<evidence type="ECO:0000313" key="1">
    <source>
        <dbReference type="EMBL" id="SUP85987.1"/>
    </source>
</evidence>
<dbReference type="RefSeq" id="WP_309484952.1">
    <property type="nucleotide sequence ID" value="NZ_UHJC01000001.1"/>
</dbReference>